<keyword evidence="5 8" id="KW-0720">Serine protease</keyword>
<evidence type="ECO:0000256" key="4">
    <source>
        <dbReference type="ARBA" id="ARBA00022801"/>
    </source>
</evidence>
<evidence type="ECO:0000256" key="1">
    <source>
        <dbReference type="ARBA" id="ARBA00005325"/>
    </source>
</evidence>
<dbReference type="InterPro" id="IPR023827">
    <property type="entry name" value="Peptidase_S8_Asp-AS"/>
</dbReference>
<feature type="active site" description="Charge relay system" evidence="7 8">
    <location>
        <position position="76"/>
    </location>
</feature>
<dbReference type="Pfam" id="PF01483">
    <property type="entry name" value="P_proprotein"/>
    <property type="match status" value="1"/>
</dbReference>
<comment type="similarity">
    <text evidence="1">Belongs to the peptidase S8 family. Furin subfamily.</text>
</comment>
<accession>A0A4R9JVG8</accession>
<dbReference type="Proteomes" id="UP000297693">
    <property type="component" value="Unassembled WGS sequence"/>
</dbReference>
<dbReference type="SUPFAM" id="SSF52743">
    <property type="entry name" value="Subtilisin-like"/>
    <property type="match status" value="1"/>
</dbReference>
<dbReference type="InterPro" id="IPR008979">
    <property type="entry name" value="Galactose-bd-like_sf"/>
</dbReference>
<feature type="active site" description="Charge relay system" evidence="7 8">
    <location>
        <position position="284"/>
    </location>
</feature>
<dbReference type="InterPro" id="IPR034182">
    <property type="entry name" value="Kexin/furin"/>
</dbReference>
<dbReference type="GO" id="GO:0004252">
    <property type="term" value="F:serine-type endopeptidase activity"/>
    <property type="evidence" value="ECO:0007669"/>
    <property type="project" value="UniProtKB-UniRule"/>
</dbReference>
<dbReference type="Gene3D" id="2.60.120.260">
    <property type="entry name" value="Galactose-binding domain-like"/>
    <property type="match status" value="1"/>
</dbReference>
<evidence type="ECO:0000256" key="6">
    <source>
        <dbReference type="ARBA" id="ARBA00022837"/>
    </source>
</evidence>
<evidence type="ECO:0000313" key="10">
    <source>
        <dbReference type="EMBL" id="TGL56336.1"/>
    </source>
</evidence>
<dbReference type="PANTHER" id="PTHR42884">
    <property type="entry name" value="PROPROTEIN CONVERTASE SUBTILISIN/KEXIN-RELATED"/>
    <property type="match status" value="1"/>
</dbReference>
<dbReference type="PROSITE" id="PS00138">
    <property type="entry name" value="SUBTILASE_SER"/>
    <property type="match status" value="1"/>
</dbReference>
<dbReference type="PROSITE" id="PS00136">
    <property type="entry name" value="SUBTILASE_ASP"/>
    <property type="match status" value="1"/>
</dbReference>
<name>A0A4R9JVG8_9LEPT</name>
<keyword evidence="6" id="KW-0106">Calcium</keyword>
<dbReference type="PRINTS" id="PR00723">
    <property type="entry name" value="SUBTILISIN"/>
</dbReference>
<dbReference type="InterPro" id="IPR015500">
    <property type="entry name" value="Peptidase_S8_subtilisin-rel"/>
</dbReference>
<dbReference type="EMBL" id="RQGD01000046">
    <property type="protein sequence ID" value="TGL56336.1"/>
    <property type="molecule type" value="Genomic_DNA"/>
</dbReference>
<gene>
    <name evidence="10" type="ORF">EHQ58_17055</name>
</gene>
<evidence type="ECO:0000259" key="9">
    <source>
        <dbReference type="PROSITE" id="PS51829"/>
    </source>
</evidence>
<dbReference type="OrthoDB" id="9790784at2"/>
<evidence type="ECO:0000313" key="11">
    <source>
        <dbReference type="Proteomes" id="UP000297693"/>
    </source>
</evidence>
<dbReference type="CDD" id="cd04059">
    <property type="entry name" value="Peptidases_S8_Protein_convertases_Kexins_Furin-like"/>
    <property type="match status" value="1"/>
</dbReference>
<dbReference type="GO" id="GO:0016485">
    <property type="term" value="P:protein processing"/>
    <property type="evidence" value="ECO:0007669"/>
    <property type="project" value="TreeGrafter"/>
</dbReference>
<reference evidence="10" key="1">
    <citation type="journal article" date="2019" name="PLoS Negl. Trop. Dis.">
        <title>Revisiting the worldwide diversity of Leptospira species in the environment.</title>
        <authorList>
            <person name="Vincent A.T."/>
            <person name="Schiettekatte O."/>
            <person name="Bourhy P."/>
            <person name="Veyrier F.J."/>
            <person name="Picardeau M."/>
        </authorList>
    </citation>
    <scope>NUCLEOTIDE SEQUENCE [LARGE SCALE GENOMIC DNA]</scope>
    <source>
        <strain evidence="10">201702476</strain>
    </source>
</reference>
<keyword evidence="11" id="KW-1185">Reference proteome</keyword>
<proteinExistence type="inferred from homology"/>
<keyword evidence="4 8" id="KW-0378">Hydrolase</keyword>
<dbReference type="Pfam" id="PF00082">
    <property type="entry name" value="Peptidase_S8"/>
    <property type="match status" value="1"/>
</dbReference>
<dbReference type="SUPFAM" id="SSF49785">
    <property type="entry name" value="Galactose-binding domain-like"/>
    <property type="match status" value="1"/>
</dbReference>
<keyword evidence="2 8" id="KW-0645">Protease</keyword>
<feature type="domain" description="P/Homo B" evidence="9">
    <location>
        <begin position="362"/>
        <end position="498"/>
    </location>
</feature>
<evidence type="ECO:0000256" key="5">
    <source>
        <dbReference type="ARBA" id="ARBA00022825"/>
    </source>
</evidence>
<dbReference type="GO" id="GO:0005737">
    <property type="term" value="C:cytoplasm"/>
    <property type="evidence" value="ECO:0007669"/>
    <property type="project" value="UniProtKB-ARBA"/>
</dbReference>
<dbReference type="InterPro" id="IPR002884">
    <property type="entry name" value="P_dom"/>
</dbReference>
<dbReference type="InterPro" id="IPR022398">
    <property type="entry name" value="Peptidase_S8_His-AS"/>
</dbReference>
<dbReference type="Gene3D" id="3.40.50.200">
    <property type="entry name" value="Peptidase S8/S53 domain"/>
    <property type="match status" value="1"/>
</dbReference>
<dbReference type="GO" id="GO:0016020">
    <property type="term" value="C:membrane"/>
    <property type="evidence" value="ECO:0007669"/>
    <property type="project" value="TreeGrafter"/>
</dbReference>
<organism evidence="10 11">
    <name type="scientific">Leptospira ognonensis</name>
    <dbReference type="NCBI Taxonomy" id="2484945"/>
    <lineage>
        <taxon>Bacteria</taxon>
        <taxon>Pseudomonadati</taxon>
        <taxon>Spirochaetota</taxon>
        <taxon>Spirochaetia</taxon>
        <taxon>Leptospirales</taxon>
        <taxon>Leptospiraceae</taxon>
        <taxon>Leptospira</taxon>
    </lineage>
</organism>
<dbReference type="PROSITE" id="PS00137">
    <property type="entry name" value="SUBTILASE_HIS"/>
    <property type="match status" value="1"/>
</dbReference>
<dbReference type="RefSeq" id="WP_135625167.1">
    <property type="nucleotide sequence ID" value="NZ_RQGD01000046.1"/>
</dbReference>
<evidence type="ECO:0000256" key="8">
    <source>
        <dbReference type="PROSITE-ProRule" id="PRU01240"/>
    </source>
</evidence>
<dbReference type="InterPro" id="IPR023828">
    <property type="entry name" value="Peptidase_S8_Ser-AS"/>
</dbReference>
<dbReference type="AlphaFoldDB" id="A0A4R9JVG8"/>
<dbReference type="PROSITE" id="PS51892">
    <property type="entry name" value="SUBTILASE"/>
    <property type="match status" value="1"/>
</dbReference>
<keyword evidence="3" id="KW-0732">Signal</keyword>
<comment type="caution">
    <text evidence="10">The sequence shown here is derived from an EMBL/GenBank/DDBJ whole genome shotgun (WGS) entry which is preliminary data.</text>
</comment>
<dbReference type="PANTHER" id="PTHR42884:SF14">
    <property type="entry name" value="NEUROENDOCRINE CONVERTASE 1"/>
    <property type="match status" value="1"/>
</dbReference>
<sequence>MFSSTQSAGTAGIDLNVMSTWQSGISGKGSLIGIVDDGVLLDHEDLLPNVQSGSINFLSGSNGLSSNDTGGSLANHGTAVAGLISARGGNSLGVSGVAPCSQFVAYNYLSKSTDANMTTALTTNKDVYVSNNSWGNVDGSGDFKSAPSTFFAAITSGLANGRDGKGTLYVFAAGNGAGTLGEATNFEVDNSNYDSFSHHYGTISVAGVLNNGTRASYSEKGANLWLSAFTGRDGVTNTALTTTDNIGSNLEWGYNPGDGSTAYPISTSYNLPDLKYNNSFNGTSGAAPQVSGVIALLLEKYPNLTWRDVKKILAKSAKKINSSHSSWILTGQSYHFSNVFGFGSADATAAISVASTWSTLGGSSSLKTFSYENSTQQAIPTDGSSLVLSAVISGSGITKIESISLEISSDHSNPGELVMALQASDTIQMEIHEKHNCYSGPKKTLPTKNCSSLSKQAYSISGFLDYPANGTWKIEIKDAVTGTSAGNITYYKLTFYGS</sequence>
<feature type="active site" description="Charge relay system" evidence="7 8">
    <location>
        <position position="36"/>
    </location>
</feature>
<dbReference type="InterPro" id="IPR036852">
    <property type="entry name" value="Peptidase_S8/S53_dom_sf"/>
</dbReference>
<evidence type="ECO:0000256" key="2">
    <source>
        <dbReference type="ARBA" id="ARBA00022670"/>
    </source>
</evidence>
<evidence type="ECO:0000256" key="3">
    <source>
        <dbReference type="ARBA" id="ARBA00022729"/>
    </source>
</evidence>
<dbReference type="InterPro" id="IPR000209">
    <property type="entry name" value="Peptidase_S8/S53_dom"/>
</dbReference>
<dbReference type="GO" id="GO:0012505">
    <property type="term" value="C:endomembrane system"/>
    <property type="evidence" value="ECO:0007669"/>
    <property type="project" value="UniProtKB-ARBA"/>
</dbReference>
<evidence type="ECO:0000256" key="7">
    <source>
        <dbReference type="PIRSR" id="PIRSR615500-1"/>
    </source>
</evidence>
<dbReference type="PROSITE" id="PS51829">
    <property type="entry name" value="P_HOMO_B"/>
    <property type="match status" value="1"/>
</dbReference>
<protein>
    <recommendedName>
        <fullName evidence="9">P/Homo B domain-containing protein</fullName>
    </recommendedName>
</protein>